<dbReference type="GO" id="GO:0005975">
    <property type="term" value="P:carbohydrate metabolic process"/>
    <property type="evidence" value="ECO:0007669"/>
    <property type="project" value="InterPro"/>
</dbReference>
<dbReference type="OrthoDB" id="25131at2759"/>
<dbReference type="Proteomes" id="UP000225277">
    <property type="component" value="Unassembled WGS sequence"/>
</dbReference>
<dbReference type="InterPro" id="IPR000757">
    <property type="entry name" value="Beta-glucanase-like"/>
</dbReference>
<dbReference type="Pfam" id="PF00722">
    <property type="entry name" value="Glyco_hydro_16"/>
    <property type="match status" value="1"/>
</dbReference>
<keyword evidence="3" id="KW-1185">Reference proteome</keyword>
<reference evidence="2 3" key="1">
    <citation type="submission" date="2016-03" db="EMBL/GenBank/DDBJ databases">
        <authorList>
            <person name="Ploux O."/>
        </authorList>
    </citation>
    <scope>NUCLEOTIDE SEQUENCE [LARGE SCALE GENOMIC DNA]</scope>
    <source>
        <strain evidence="2 3">URUG2</strain>
    </source>
</reference>
<gene>
    <name evidence="2" type="ORF">RCC_06012</name>
</gene>
<dbReference type="InterPro" id="IPR013320">
    <property type="entry name" value="ConA-like_dom_sf"/>
</dbReference>
<accession>A0A2D3V0A8</accession>
<evidence type="ECO:0000259" key="1">
    <source>
        <dbReference type="PROSITE" id="PS51762"/>
    </source>
</evidence>
<dbReference type="GO" id="GO:0004553">
    <property type="term" value="F:hydrolase activity, hydrolyzing O-glycosyl compounds"/>
    <property type="evidence" value="ECO:0007669"/>
    <property type="project" value="InterPro"/>
</dbReference>
<dbReference type="RefSeq" id="XP_023627044.1">
    <property type="nucleotide sequence ID" value="XM_023771276.1"/>
</dbReference>
<dbReference type="Gene3D" id="2.60.120.200">
    <property type="match status" value="1"/>
</dbReference>
<evidence type="ECO:0000313" key="3">
    <source>
        <dbReference type="Proteomes" id="UP000225277"/>
    </source>
</evidence>
<dbReference type="SUPFAM" id="SSF49899">
    <property type="entry name" value="Concanavalin A-like lectins/glucanases"/>
    <property type="match status" value="1"/>
</dbReference>
<evidence type="ECO:0000313" key="2">
    <source>
        <dbReference type="EMBL" id="CZT20155.1"/>
    </source>
</evidence>
<sequence length="297" mass="32594">MAKLIVLQHQQPQRTNHGSEDFFDFTKATLDQFNQIFIPASYKVIKKKSPYIRAYNPSNVNLSPAGLQLTCSTSTDGTTVPSAGIFTRSRNFFYGSYRAEYHISKEPGTVAGFFHYKNDTSEIDVEYISANSGTSSPPPALQYSVKPQQYLFNGAASKTTMALHSLNKANTNDGNPGVPSDWSFVWTPDAVHYGPQNASVITTNVPQAPGRIMLNHWSDGDAKFSKGPPERDSVVTVKFLQAVYNDTEVGEALVCQTMQTACLVEDGVVRGQFARDGGGWGLLSLGLVARFFWSRGL</sequence>
<dbReference type="PANTHER" id="PTHR38121:SF2">
    <property type="entry name" value="ACYLTRANSFERASE 3 DOMAIN-CONTAINING PROTEIN"/>
    <property type="match status" value="1"/>
</dbReference>
<feature type="domain" description="GH16" evidence="1">
    <location>
        <begin position="6"/>
        <end position="245"/>
    </location>
</feature>
<dbReference type="GeneID" id="35601158"/>
<protein>
    <recommendedName>
        <fullName evidence="1">GH16 domain-containing protein</fullName>
    </recommendedName>
</protein>
<name>A0A2D3V0A8_9PEZI</name>
<dbReference type="AlphaFoldDB" id="A0A2D3V0A8"/>
<dbReference type="PANTHER" id="PTHR38121">
    <property type="entry name" value="GH16 DOMAIN-CONTAINING PROTEIN"/>
    <property type="match status" value="1"/>
</dbReference>
<organism evidence="2 3">
    <name type="scientific">Ramularia collo-cygni</name>
    <dbReference type="NCBI Taxonomy" id="112498"/>
    <lineage>
        <taxon>Eukaryota</taxon>
        <taxon>Fungi</taxon>
        <taxon>Dikarya</taxon>
        <taxon>Ascomycota</taxon>
        <taxon>Pezizomycotina</taxon>
        <taxon>Dothideomycetes</taxon>
        <taxon>Dothideomycetidae</taxon>
        <taxon>Mycosphaerellales</taxon>
        <taxon>Mycosphaerellaceae</taxon>
        <taxon>Ramularia</taxon>
    </lineage>
</organism>
<proteinExistence type="predicted"/>
<dbReference type="CDD" id="cd00413">
    <property type="entry name" value="Glyco_hydrolase_16"/>
    <property type="match status" value="1"/>
</dbReference>
<dbReference type="STRING" id="112498.A0A2D3V0A8"/>
<dbReference type="PROSITE" id="PS51762">
    <property type="entry name" value="GH16_2"/>
    <property type="match status" value="1"/>
</dbReference>
<dbReference type="EMBL" id="FJUY01000008">
    <property type="protein sequence ID" value="CZT20155.1"/>
    <property type="molecule type" value="Genomic_DNA"/>
</dbReference>